<dbReference type="InterPro" id="IPR036439">
    <property type="entry name" value="Dockerin_dom_sf"/>
</dbReference>
<dbReference type="GO" id="GO:0000272">
    <property type="term" value="P:polysaccharide catabolic process"/>
    <property type="evidence" value="ECO:0007669"/>
    <property type="project" value="InterPro"/>
</dbReference>
<comment type="caution">
    <text evidence="5">The sequence shown here is derived from an EMBL/GenBank/DDBJ whole genome shotgun (WGS) entry which is preliminary data.</text>
</comment>
<dbReference type="SUPFAM" id="SSF51445">
    <property type="entry name" value="(Trans)glycosidases"/>
    <property type="match status" value="1"/>
</dbReference>
<evidence type="ECO:0000259" key="4">
    <source>
        <dbReference type="Pfam" id="PF01229"/>
    </source>
</evidence>
<dbReference type="Pfam" id="PF01229">
    <property type="entry name" value="Glyco_hydro_39"/>
    <property type="match status" value="1"/>
</dbReference>
<protein>
    <submittedName>
        <fullName evidence="5">Ricin B lectin</fullName>
    </submittedName>
</protein>
<dbReference type="InterPro" id="IPR049166">
    <property type="entry name" value="GH39_cat"/>
</dbReference>
<evidence type="ECO:0000256" key="1">
    <source>
        <dbReference type="ARBA" id="ARBA00008875"/>
    </source>
</evidence>
<evidence type="ECO:0000256" key="2">
    <source>
        <dbReference type="ARBA" id="ARBA00022801"/>
    </source>
</evidence>
<dbReference type="PROSITE" id="PS00018">
    <property type="entry name" value="EF_HAND_1"/>
    <property type="match status" value="1"/>
</dbReference>
<dbReference type="STRING" id="1618443.UV73_C0014G0005"/>
<keyword evidence="2" id="KW-0378">Hydrolase</keyword>
<feature type="domain" description="Glycosyl hydrolases family 39 N-terminal catalytic" evidence="4">
    <location>
        <begin position="207"/>
        <end position="320"/>
    </location>
</feature>
<dbReference type="CDD" id="cd14256">
    <property type="entry name" value="Dockerin_I"/>
    <property type="match status" value="1"/>
</dbReference>
<dbReference type="InterPro" id="IPR002105">
    <property type="entry name" value="Dockerin_1_rpt"/>
</dbReference>
<comment type="similarity">
    <text evidence="1">Belongs to the glycosyl hydrolase 39 family.</text>
</comment>
<reference evidence="5 6" key="1">
    <citation type="journal article" date="2015" name="Nature">
        <title>rRNA introns, odd ribosomes, and small enigmatic genomes across a large radiation of phyla.</title>
        <authorList>
            <person name="Brown C.T."/>
            <person name="Hug L.A."/>
            <person name="Thomas B.C."/>
            <person name="Sharon I."/>
            <person name="Castelle C.J."/>
            <person name="Singh A."/>
            <person name="Wilkins M.J."/>
            <person name="Williams K.H."/>
            <person name="Banfield J.F."/>
        </authorList>
    </citation>
    <scope>NUCLEOTIDE SEQUENCE [LARGE SCALE GENOMIC DNA]</scope>
</reference>
<keyword evidence="3" id="KW-0326">Glycosidase</keyword>
<accession>A0A0G1G9U2</accession>
<dbReference type="GO" id="GO:0004553">
    <property type="term" value="F:hydrolase activity, hydrolyzing O-glycosyl compounds"/>
    <property type="evidence" value="ECO:0007669"/>
    <property type="project" value="InterPro"/>
</dbReference>
<dbReference type="SUPFAM" id="SSF63446">
    <property type="entry name" value="Type I dockerin domain"/>
    <property type="match status" value="1"/>
</dbReference>
<sequence length="519" mass="57797">MLLKVVKWTLHFFIFSAIFIFFTSKVIYAQSIPGDANEDGKVDGLDYYIWLTNYNKTTNQAHKAGDFNNDTIVDGKDYLIWLNNYGISVTQTATIAPTNIITPTISLKATASPTTVPTSATADLISVDFASVTGPVTYRATGFIGNDLSNTLPSDSLILPLKPKLYSWLLGYQALTRSTQTGAKYQVKLWIDQTRDSTTIPSTINGDWSKWEKYVRDLATTAYSKNYTNVEFDIWNEPESSTYWNGSVDDRYFEMWRRAYNQIKGVSSNLQVAGPSSTKFSWTRDTFLQKAKSMNALPDVLTWHELNSGSSVSSNVANMRDYLKNNGYNITKISINEYASSTYAKKPGALVKFIYEFEKAQVYSASKACWEEDKNNSYYECAPHLDNLITYDDKKPRSGWWTYKSYADMTGSIVAVSSPGTIPAIASKDETARKGYILIGNISSGNSFKLVLNNLDKSGLFTTGSNVKILVQRIPNTESSVLTAPITVQQSTLTPQGNSLTINFSAVASYDAYFVSLSQ</sequence>
<dbReference type="Proteomes" id="UP000034894">
    <property type="component" value="Unassembled WGS sequence"/>
</dbReference>
<dbReference type="Pfam" id="PF00404">
    <property type="entry name" value="Dockerin_1"/>
    <property type="match status" value="1"/>
</dbReference>
<organism evidence="5 6">
    <name type="scientific">Candidatus Gottesmanbacteria bacterium GW2011_GWA2_43_14</name>
    <dbReference type="NCBI Taxonomy" id="1618443"/>
    <lineage>
        <taxon>Bacteria</taxon>
        <taxon>Candidatus Gottesmaniibacteriota</taxon>
    </lineage>
</organism>
<proteinExistence type="inferred from homology"/>
<dbReference type="EMBL" id="LCFP01000014">
    <property type="protein sequence ID" value="KKS95728.1"/>
    <property type="molecule type" value="Genomic_DNA"/>
</dbReference>
<dbReference type="InterPro" id="IPR017853">
    <property type="entry name" value="GH"/>
</dbReference>
<dbReference type="Gene3D" id="1.10.1330.10">
    <property type="entry name" value="Dockerin domain"/>
    <property type="match status" value="1"/>
</dbReference>
<name>A0A0G1G9U2_9BACT</name>
<keyword evidence="5" id="KW-0430">Lectin</keyword>
<dbReference type="GO" id="GO:0030246">
    <property type="term" value="F:carbohydrate binding"/>
    <property type="evidence" value="ECO:0007669"/>
    <property type="project" value="UniProtKB-KW"/>
</dbReference>
<dbReference type="AlphaFoldDB" id="A0A0G1G9U2"/>
<evidence type="ECO:0000313" key="6">
    <source>
        <dbReference type="Proteomes" id="UP000034894"/>
    </source>
</evidence>
<dbReference type="InterPro" id="IPR018247">
    <property type="entry name" value="EF_Hand_1_Ca_BS"/>
</dbReference>
<evidence type="ECO:0000256" key="3">
    <source>
        <dbReference type="ARBA" id="ARBA00023295"/>
    </source>
</evidence>
<evidence type="ECO:0000313" key="5">
    <source>
        <dbReference type="EMBL" id="KKS95728.1"/>
    </source>
</evidence>
<gene>
    <name evidence="5" type="ORF">UV73_C0014G0005</name>
</gene>
<dbReference type="Gene3D" id="3.20.20.80">
    <property type="entry name" value="Glycosidases"/>
    <property type="match status" value="1"/>
</dbReference>